<evidence type="ECO:0000313" key="1">
    <source>
        <dbReference type="EMBL" id="ADC80466.1"/>
    </source>
</evidence>
<dbReference type="AlphaFoldDB" id="D3VWZ6"/>
<reference evidence="1" key="1">
    <citation type="journal article" date="2010" name="FEMS Microbiol. Ecol.">
        <title>Class 1 integrons in benthic bacterial communities: abundance, association with Tn402-like transposition modules and evidence for coselection with heavy-metal resistance.</title>
        <authorList>
            <person name="Rosewarne C.P."/>
            <person name="Pettigrove V."/>
            <person name="Stokes H.W."/>
            <person name="Parsons Y.M."/>
        </authorList>
    </citation>
    <scope>NUCLEOTIDE SEQUENCE</scope>
    <source>
        <strain evidence="1">LMCB014</strain>
    </source>
</reference>
<organism evidence="1">
    <name type="scientific">Comamonas testosteroni</name>
    <name type="common">Pseudomonas testosteroni</name>
    <dbReference type="NCBI Taxonomy" id="285"/>
    <lineage>
        <taxon>Bacteria</taxon>
        <taxon>Pseudomonadati</taxon>
        <taxon>Pseudomonadota</taxon>
        <taxon>Betaproteobacteria</taxon>
        <taxon>Burkholderiales</taxon>
        <taxon>Comamonadaceae</taxon>
        <taxon>Comamonas</taxon>
    </lineage>
</organism>
<accession>D3VWZ6</accession>
<name>D3VWZ6_COMTE</name>
<dbReference type="EMBL" id="GQ281704">
    <property type="protein sequence ID" value="ADC80466.1"/>
    <property type="molecule type" value="Genomic_DNA"/>
</dbReference>
<proteinExistence type="predicted"/>
<protein>
    <submittedName>
        <fullName evidence="1">Uncharacterized protein</fullName>
    </submittedName>
</protein>
<sequence>MHDFDIRPLASKVLGHKSPMAVMGPVFAAKQATIVKFFFIN</sequence>